<dbReference type="GO" id="GO:0000981">
    <property type="term" value="F:DNA-binding transcription factor activity, RNA polymerase II-specific"/>
    <property type="evidence" value="ECO:0007669"/>
    <property type="project" value="InterPro"/>
</dbReference>
<evidence type="ECO:0000256" key="4">
    <source>
        <dbReference type="ARBA" id="ARBA00023125"/>
    </source>
</evidence>
<evidence type="ECO:0000313" key="10">
    <source>
        <dbReference type="Proteomes" id="UP000288168"/>
    </source>
</evidence>
<reference evidence="9 10" key="1">
    <citation type="submission" date="2017-06" db="EMBL/GenBank/DDBJ databases">
        <title>Comparative genomic analysis of Ambrosia Fusariam Clade fungi.</title>
        <authorList>
            <person name="Stajich J.E."/>
            <person name="Carrillo J."/>
            <person name="Kijimoto T."/>
            <person name="Eskalen A."/>
            <person name="O'Donnell K."/>
            <person name="Kasson M."/>
        </authorList>
    </citation>
    <scope>NUCLEOTIDE SEQUENCE [LARGE SCALE GENOMIC DNA]</scope>
    <source>
        <strain evidence="9 10">NRRL62584</strain>
    </source>
</reference>
<dbReference type="PANTHER" id="PTHR36206">
    <property type="entry name" value="ASPERCRYPTIN BIOSYNTHESIS CLUSTER-SPECIFIC TRANSCRIPTION REGULATOR ATNN-RELATED"/>
    <property type="match status" value="1"/>
</dbReference>
<sequence length="523" mass="59502">MAKLPGTNVLALDLPNRPKPTKKRGPNTRSGCKECKRRHIKCDEAKPACRRCVIAGLTCDISFTQVPTRNRAIRPRENSDMSSTASTTSSSSTEISDYRILTKPNHILSIFGNQQQWNLFSVFVFSSQQTGTIPINTLAALTPQIAHGDNVIREICVAIGAAAGAFADPRSDASTDEKLSRTSLMHYNRAVSTITGAKTTNDTLLTVAVASILFVTYDMLRGDTSSAFVHFNHGRKVADSYFDQRCKERGVTVDRLPMSTLESALYEMVQRLTTYPWALELGFTSARADHKAHMYCERSDHRYRLEDLPAWFRDLPHALTWWDVVQHYLYHHDLTKVTRGDYHHKYSDKATPWEQSFKIIQQWHNSFLPLLQCARQNRSEDLYTYMSTCILEALYLEALTNLHLKFRPDSNVFPDNRSIYLEIVRAAREMQQNWSKARGIAALDNAVARPLIFVMFKCRDASIRREIEELLLRFDPSSELAMPLLVMMNREKGKELPPKLRNVERALGWHLTACGCNSGAPWP</sequence>
<feature type="region of interest" description="Disordered" evidence="7">
    <location>
        <begin position="70"/>
        <end position="90"/>
    </location>
</feature>
<keyword evidence="1" id="KW-0479">Metal-binding</keyword>
<evidence type="ECO:0000256" key="6">
    <source>
        <dbReference type="ARBA" id="ARBA00023242"/>
    </source>
</evidence>
<dbReference type="SMART" id="SM00066">
    <property type="entry name" value="GAL4"/>
    <property type="match status" value="1"/>
</dbReference>
<keyword evidence="6" id="KW-0539">Nucleus</keyword>
<dbReference type="InterPro" id="IPR001138">
    <property type="entry name" value="Zn2Cys6_DnaBD"/>
</dbReference>
<gene>
    <name evidence="9" type="ORF">CEP54_007578</name>
</gene>
<feature type="domain" description="Zn(2)-C6 fungal-type" evidence="8">
    <location>
        <begin position="31"/>
        <end position="61"/>
    </location>
</feature>
<keyword evidence="5" id="KW-0804">Transcription</keyword>
<keyword evidence="4" id="KW-0238">DNA-binding</keyword>
<dbReference type="GO" id="GO:0008270">
    <property type="term" value="F:zinc ion binding"/>
    <property type="evidence" value="ECO:0007669"/>
    <property type="project" value="InterPro"/>
</dbReference>
<dbReference type="STRING" id="1325734.A0A428Q0I5"/>
<keyword evidence="10" id="KW-1185">Reference proteome</keyword>
<dbReference type="PANTHER" id="PTHR36206:SF4">
    <property type="entry name" value="HYPOTHETICAL CONSERVED PROTEIN (EUROFUNG)-RELATED"/>
    <property type="match status" value="1"/>
</dbReference>
<evidence type="ECO:0000256" key="2">
    <source>
        <dbReference type="ARBA" id="ARBA00022833"/>
    </source>
</evidence>
<evidence type="ECO:0000256" key="5">
    <source>
        <dbReference type="ARBA" id="ARBA00023163"/>
    </source>
</evidence>
<evidence type="ECO:0000259" key="8">
    <source>
        <dbReference type="PROSITE" id="PS50048"/>
    </source>
</evidence>
<dbReference type="Proteomes" id="UP000288168">
    <property type="component" value="Unassembled WGS sequence"/>
</dbReference>
<evidence type="ECO:0000256" key="7">
    <source>
        <dbReference type="SAM" id="MobiDB-lite"/>
    </source>
</evidence>
<dbReference type="PROSITE" id="PS00463">
    <property type="entry name" value="ZN2_CY6_FUNGAL_1"/>
    <property type="match status" value="1"/>
</dbReference>
<dbReference type="SUPFAM" id="SSF57701">
    <property type="entry name" value="Zn2/Cys6 DNA-binding domain"/>
    <property type="match status" value="1"/>
</dbReference>
<evidence type="ECO:0000256" key="1">
    <source>
        <dbReference type="ARBA" id="ARBA00022723"/>
    </source>
</evidence>
<dbReference type="AlphaFoldDB" id="A0A428Q0I5"/>
<protein>
    <recommendedName>
        <fullName evidence="8">Zn(2)-C6 fungal-type domain-containing protein</fullName>
    </recommendedName>
</protein>
<dbReference type="Gene3D" id="4.10.240.10">
    <property type="entry name" value="Zn(2)-C6 fungal-type DNA-binding domain"/>
    <property type="match status" value="1"/>
</dbReference>
<name>A0A428Q0I5_9HYPO</name>
<accession>A0A428Q0I5</accession>
<evidence type="ECO:0000256" key="3">
    <source>
        <dbReference type="ARBA" id="ARBA00023015"/>
    </source>
</evidence>
<keyword evidence="2" id="KW-0862">Zinc</keyword>
<dbReference type="GO" id="GO:0003677">
    <property type="term" value="F:DNA binding"/>
    <property type="evidence" value="ECO:0007669"/>
    <property type="project" value="UniProtKB-KW"/>
</dbReference>
<keyword evidence="3" id="KW-0805">Transcription regulation</keyword>
<organism evidence="9 10">
    <name type="scientific">Fusarium duplospermum</name>
    <dbReference type="NCBI Taxonomy" id="1325734"/>
    <lineage>
        <taxon>Eukaryota</taxon>
        <taxon>Fungi</taxon>
        <taxon>Dikarya</taxon>
        <taxon>Ascomycota</taxon>
        <taxon>Pezizomycotina</taxon>
        <taxon>Sordariomycetes</taxon>
        <taxon>Hypocreomycetidae</taxon>
        <taxon>Hypocreales</taxon>
        <taxon>Nectriaceae</taxon>
        <taxon>Fusarium</taxon>
        <taxon>Fusarium solani species complex</taxon>
    </lineage>
</organism>
<proteinExistence type="predicted"/>
<dbReference type="Pfam" id="PF00172">
    <property type="entry name" value="Zn_clus"/>
    <property type="match status" value="1"/>
</dbReference>
<evidence type="ECO:0000313" key="9">
    <source>
        <dbReference type="EMBL" id="RSL58815.1"/>
    </source>
</evidence>
<dbReference type="OrthoDB" id="416217at2759"/>
<dbReference type="InterPro" id="IPR036864">
    <property type="entry name" value="Zn2-C6_fun-type_DNA-bd_sf"/>
</dbReference>
<dbReference type="InterPro" id="IPR052360">
    <property type="entry name" value="Transcr_Regulatory_Proteins"/>
</dbReference>
<feature type="region of interest" description="Disordered" evidence="7">
    <location>
        <begin position="1"/>
        <end position="31"/>
    </location>
</feature>
<dbReference type="EMBL" id="NKCI01000070">
    <property type="protein sequence ID" value="RSL58815.1"/>
    <property type="molecule type" value="Genomic_DNA"/>
</dbReference>
<dbReference type="CDD" id="cd00067">
    <property type="entry name" value="GAL4"/>
    <property type="match status" value="1"/>
</dbReference>
<comment type="caution">
    <text evidence="9">The sequence shown here is derived from an EMBL/GenBank/DDBJ whole genome shotgun (WGS) entry which is preliminary data.</text>
</comment>
<dbReference type="PROSITE" id="PS50048">
    <property type="entry name" value="ZN2_CY6_FUNGAL_2"/>
    <property type="match status" value="1"/>
</dbReference>